<proteinExistence type="predicted"/>
<sequence>MTHLINLSFMESKIPDIWRSVRITPIPKKSANFGPKSFRPIACSSALLKLTERVALHTIIIFSSTFSDPLQFAYKARRSTRDAVAFRVNSDLRDLDEGCRAHLLTPPLPSIQSRAISSLAKHPPVALPIGRFLESKTTLLPALDSYNPAGGNQRSILTTAEFFKVPFYPLTCSSFTLVI</sequence>
<organism evidence="1">
    <name type="scientific">Schistocephalus solidus</name>
    <name type="common">Tapeworm</name>
    <dbReference type="NCBI Taxonomy" id="70667"/>
    <lineage>
        <taxon>Eukaryota</taxon>
        <taxon>Metazoa</taxon>
        <taxon>Spiralia</taxon>
        <taxon>Lophotrochozoa</taxon>
        <taxon>Platyhelminthes</taxon>
        <taxon>Cestoda</taxon>
        <taxon>Eucestoda</taxon>
        <taxon>Diphyllobothriidea</taxon>
        <taxon>Diphyllobothriidae</taxon>
        <taxon>Schistocephalus</taxon>
    </lineage>
</organism>
<gene>
    <name evidence="1" type="ORF">TR120388</name>
</gene>
<dbReference type="EMBL" id="GEEE01014474">
    <property type="protein sequence ID" value="JAP48751.1"/>
    <property type="molecule type" value="Transcribed_RNA"/>
</dbReference>
<dbReference type="AlphaFoldDB" id="A0A0X3P9X6"/>
<evidence type="ECO:0000313" key="1">
    <source>
        <dbReference type="EMBL" id="JAP48751.1"/>
    </source>
</evidence>
<protein>
    <submittedName>
        <fullName evidence="1">Uncharacterized protein</fullName>
    </submittedName>
</protein>
<dbReference type="EMBL" id="GEEE01005357">
    <property type="protein sequence ID" value="JAP57868.1"/>
    <property type="molecule type" value="Transcribed_RNA"/>
</dbReference>
<name>A0A0X3P9X6_SCHSO</name>
<reference evidence="1" key="1">
    <citation type="submission" date="2016-01" db="EMBL/GenBank/DDBJ databases">
        <title>Reference transcriptome for the parasite Schistocephalus solidus: insights into the molecular evolution of parasitism.</title>
        <authorList>
            <person name="Hebert F.O."/>
            <person name="Grambauer S."/>
            <person name="Barber I."/>
            <person name="Landry C.R."/>
            <person name="Aubin-Horth N."/>
        </authorList>
    </citation>
    <scope>NUCLEOTIDE SEQUENCE</scope>
</reference>
<accession>A0A0X3P9X6</accession>